<keyword evidence="6" id="KW-1185">Reference proteome</keyword>
<evidence type="ECO:0000256" key="1">
    <source>
        <dbReference type="ARBA" id="ARBA00006726"/>
    </source>
</evidence>
<comment type="caution">
    <text evidence="5">The sequence shown here is derived from an EMBL/GenBank/DDBJ whole genome shotgun (WGS) entry which is preliminary data.</text>
</comment>
<organism evidence="5 6">
    <name type="scientific">Ignelater luminosus</name>
    <name type="common">Cucubano</name>
    <name type="synonym">Pyrophorus luminosus</name>
    <dbReference type="NCBI Taxonomy" id="2038154"/>
    <lineage>
        <taxon>Eukaryota</taxon>
        <taxon>Metazoa</taxon>
        <taxon>Ecdysozoa</taxon>
        <taxon>Arthropoda</taxon>
        <taxon>Hexapoda</taxon>
        <taxon>Insecta</taxon>
        <taxon>Pterygota</taxon>
        <taxon>Neoptera</taxon>
        <taxon>Endopterygota</taxon>
        <taxon>Coleoptera</taxon>
        <taxon>Polyphaga</taxon>
        <taxon>Elateriformia</taxon>
        <taxon>Elateroidea</taxon>
        <taxon>Elateridae</taxon>
        <taxon>Agrypninae</taxon>
        <taxon>Pyrophorini</taxon>
        <taxon>Ignelater</taxon>
    </lineage>
</organism>
<dbReference type="AlphaFoldDB" id="A0A8K0CEM2"/>
<feature type="compositionally biased region" description="Basic and acidic residues" evidence="3">
    <location>
        <begin position="86"/>
        <end position="97"/>
    </location>
</feature>
<dbReference type="InterPro" id="IPR044898">
    <property type="entry name" value="CDI_dom_sf"/>
</dbReference>
<comment type="similarity">
    <text evidence="1">Belongs to the CDI family.</text>
</comment>
<name>A0A8K0CEM2_IGNLU</name>
<dbReference type="PANTHER" id="PTHR46778">
    <property type="entry name" value="CYCLIN-DEPENDENT KINASE INHIBITOR 1-RELATED"/>
    <property type="match status" value="1"/>
</dbReference>
<dbReference type="GO" id="GO:2000045">
    <property type="term" value="P:regulation of G1/S transition of mitotic cell cycle"/>
    <property type="evidence" value="ECO:0007669"/>
    <property type="project" value="TreeGrafter"/>
</dbReference>
<dbReference type="GO" id="GO:0072331">
    <property type="term" value="P:signal transduction by p53 class mediator"/>
    <property type="evidence" value="ECO:0007669"/>
    <property type="project" value="InterPro"/>
</dbReference>
<dbReference type="Proteomes" id="UP000801492">
    <property type="component" value="Unassembled WGS sequence"/>
</dbReference>
<evidence type="ECO:0000313" key="6">
    <source>
        <dbReference type="Proteomes" id="UP000801492"/>
    </source>
</evidence>
<feature type="region of interest" description="Disordered" evidence="3">
    <location>
        <begin position="1"/>
        <end position="34"/>
    </location>
</feature>
<feature type="region of interest" description="Disordered" evidence="3">
    <location>
        <begin position="51"/>
        <end position="97"/>
    </location>
</feature>
<dbReference type="Gene3D" id="4.10.365.10">
    <property type="entry name" value="p27"/>
    <property type="match status" value="1"/>
</dbReference>
<accession>A0A8K0CEM2</accession>
<dbReference type="Pfam" id="PF02234">
    <property type="entry name" value="CDI"/>
    <property type="match status" value="1"/>
</dbReference>
<dbReference type="GO" id="GO:0004861">
    <property type="term" value="F:cyclin-dependent protein serine/threonine kinase inhibitor activity"/>
    <property type="evidence" value="ECO:0007669"/>
    <property type="project" value="InterPro"/>
</dbReference>
<dbReference type="EMBL" id="VTPC01090626">
    <property type="protein sequence ID" value="KAF2882340.1"/>
    <property type="molecule type" value="Genomic_DNA"/>
</dbReference>
<proteinExistence type="inferred from homology"/>
<dbReference type="InterPro" id="IPR003175">
    <property type="entry name" value="CDI_dom"/>
</dbReference>
<evidence type="ECO:0000256" key="2">
    <source>
        <dbReference type="ARBA" id="ARBA00023013"/>
    </source>
</evidence>
<evidence type="ECO:0000259" key="4">
    <source>
        <dbReference type="Pfam" id="PF02234"/>
    </source>
</evidence>
<keyword evidence="2" id="KW-0649">Protein kinase inhibitor</keyword>
<feature type="domain" description="Cyclin-dependent kinase inhibitor" evidence="4">
    <location>
        <begin position="29"/>
        <end position="70"/>
    </location>
</feature>
<sequence>MANESSSNGTQANRSLFQDDNPEQSNQETEENAVNAIAELLKDHAAEAREKWNFDFENETPLEGEWEWEKMENPENSEDLGNQESNHTETSEMESRQ</sequence>
<protein>
    <recommendedName>
        <fullName evidence="4">Cyclin-dependent kinase inhibitor domain-containing protein</fullName>
    </recommendedName>
</protein>
<feature type="compositionally biased region" description="Polar residues" evidence="3">
    <location>
        <begin position="1"/>
        <end position="27"/>
    </location>
</feature>
<reference evidence="5" key="1">
    <citation type="submission" date="2019-08" db="EMBL/GenBank/DDBJ databases">
        <title>The genome of the North American firefly Photinus pyralis.</title>
        <authorList>
            <consortium name="Photinus pyralis genome working group"/>
            <person name="Fallon T.R."/>
            <person name="Sander Lower S.E."/>
            <person name="Weng J.-K."/>
        </authorList>
    </citation>
    <scope>NUCLEOTIDE SEQUENCE</scope>
    <source>
        <strain evidence="5">TRF0915ILg1</strain>
        <tissue evidence="5">Whole body</tissue>
    </source>
</reference>
<evidence type="ECO:0000313" key="5">
    <source>
        <dbReference type="EMBL" id="KAF2882340.1"/>
    </source>
</evidence>
<dbReference type="InterPro" id="IPR029841">
    <property type="entry name" value="CDKN1A"/>
</dbReference>
<dbReference type="PANTHER" id="PTHR46778:SF1">
    <property type="entry name" value="CYCLIN-DEPENDENT KINASE INHIBITOR 1"/>
    <property type="match status" value="1"/>
</dbReference>
<evidence type="ECO:0000256" key="3">
    <source>
        <dbReference type="SAM" id="MobiDB-lite"/>
    </source>
</evidence>
<dbReference type="GO" id="GO:0006974">
    <property type="term" value="P:DNA damage response"/>
    <property type="evidence" value="ECO:0007669"/>
    <property type="project" value="TreeGrafter"/>
</dbReference>
<gene>
    <name evidence="5" type="ORF">ILUMI_23824</name>
</gene>
<dbReference type="GO" id="GO:0000307">
    <property type="term" value="C:cyclin-dependent protein kinase holoenzyme complex"/>
    <property type="evidence" value="ECO:0007669"/>
    <property type="project" value="TreeGrafter"/>
</dbReference>
<dbReference type="GO" id="GO:0005634">
    <property type="term" value="C:nucleus"/>
    <property type="evidence" value="ECO:0007669"/>
    <property type="project" value="InterPro"/>
</dbReference>
<dbReference type="OrthoDB" id="9940972at2759"/>
<feature type="compositionally biased region" description="Acidic residues" evidence="3">
    <location>
        <begin position="56"/>
        <end position="66"/>
    </location>
</feature>